<evidence type="ECO:0000259" key="1">
    <source>
        <dbReference type="Pfam" id="PF05699"/>
    </source>
</evidence>
<keyword evidence="3" id="KW-1185">Reference proteome</keyword>
<dbReference type="EMBL" id="CP136896">
    <property type="protein sequence ID" value="WOL13124.1"/>
    <property type="molecule type" value="Genomic_DNA"/>
</dbReference>
<name>A0AAQ3QJ47_9LILI</name>
<organism evidence="2 3">
    <name type="scientific">Canna indica</name>
    <name type="common">Indian-shot</name>
    <dbReference type="NCBI Taxonomy" id="4628"/>
    <lineage>
        <taxon>Eukaryota</taxon>
        <taxon>Viridiplantae</taxon>
        <taxon>Streptophyta</taxon>
        <taxon>Embryophyta</taxon>
        <taxon>Tracheophyta</taxon>
        <taxon>Spermatophyta</taxon>
        <taxon>Magnoliopsida</taxon>
        <taxon>Liliopsida</taxon>
        <taxon>Zingiberales</taxon>
        <taxon>Cannaceae</taxon>
        <taxon>Canna</taxon>
    </lineage>
</organism>
<gene>
    <name evidence="2" type="ORF">Cni_G21893</name>
</gene>
<dbReference type="PANTHER" id="PTHR23272">
    <property type="entry name" value="BED FINGER-RELATED"/>
    <property type="match status" value="1"/>
</dbReference>
<evidence type="ECO:0000313" key="3">
    <source>
        <dbReference type="Proteomes" id="UP001327560"/>
    </source>
</evidence>
<feature type="domain" description="HAT C-terminal dimerisation" evidence="1">
    <location>
        <begin position="24"/>
        <end position="85"/>
    </location>
</feature>
<accession>A0AAQ3QJ47</accession>
<protein>
    <submittedName>
        <fullName evidence="2">BED zinc finger,hAT family dimerization domain</fullName>
    </submittedName>
</protein>
<dbReference type="GO" id="GO:0046983">
    <property type="term" value="F:protein dimerization activity"/>
    <property type="evidence" value="ECO:0007669"/>
    <property type="project" value="InterPro"/>
</dbReference>
<proteinExistence type="predicted"/>
<dbReference type="Pfam" id="PF05699">
    <property type="entry name" value="Dimer_Tnp_hAT"/>
    <property type="match status" value="1"/>
</dbReference>
<dbReference type="InterPro" id="IPR008906">
    <property type="entry name" value="HATC_C_dom"/>
</dbReference>
<dbReference type="InterPro" id="IPR012337">
    <property type="entry name" value="RNaseH-like_sf"/>
</dbReference>
<evidence type="ECO:0000313" key="2">
    <source>
        <dbReference type="EMBL" id="WOL13124.1"/>
    </source>
</evidence>
<dbReference type="AlphaFoldDB" id="A0AAQ3QJ47"/>
<dbReference type="PANTHER" id="PTHR23272:SF179">
    <property type="entry name" value="ZINC FINGER BED DOMAIN-CONTAINING PROTEIN RICESLEEPER 2-LIKE ISOFORM X1"/>
    <property type="match status" value="1"/>
</dbReference>
<sequence>MVDDVHENLHDFLESPGDVIVKFEINQYLDDGRLPLTRDFDILSWWKSNGLKYPTLQRIAQDFIVIPNSTVASEAAFCTSGRAFSSLEVAKHGALQLHVTYPSKSNVAIRSHMSSSIT</sequence>
<dbReference type="Proteomes" id="UP001327560">
    <property type="component" value="Chromosome 7"/>
</dbReference>
<reference evidence="2 3" key="1">
    <citation type="submission" date="2023-10" db="EMBL/GenBank/DDBJ databases">
        <title>Chromosome-scale genome assembly provides insights into flower coloration mechanisms of Canna indica.</title>
        <authorList>
            <person name="Li C."/>
        </authorList>
    </citation>
    <scope>NUCLEOTIDE SEQUENCE [LARGE SCALE GENOMIC DNA]</scope>
    <source>
        <tissue evidence="2">Flower</tissue>
    </source>
</reference>
<dbReference type="SUPFAM" id="SSF53098">
    <property type="entry name" value="Ribonuclease H-like"/>
    <property type="match status" value="1"/>
</dbReference>